<reference evidence="1" key="1">
    <citation type="submission" date="2021-02" db="EMBL/GenBank/DDBJ databases">
        <authorList>
            <person name="Nowell W R."/>
        </authorList>
    </citation>
    <scope>NUCLEOTIDE SEQUENCE</scope>
</reference>
<organism evidence="1 2">
    <name type="scientific">Adineta steineri</name>
    <dbReference type="NCBI Taxonomy" id="433720"/>
    <lineage>
        <taxon>Eukaryota</taxon>
        <taxon>Metazoa</taxon>
        <taxon>Spiralia</taxon>
        <taxon>Gnathifera</taxon>
        <taxon>Rotifera</taxon>
        <taxon>Eurotatoria</taxon>
        <taxon>Bdelloidea</taxon>
        <taxon>Adinetida</taxon>
        <taxon>Adinetidae</taxon>
        <taxon>Adineta</taxon>
    </lineage>
</organism>
<protein>
    <submittedName>
        <fullName evidence="1">Uncharacterized protein</fullName>
    </submittedName>
</protein>
<comment type="caution">
    <text evidence="1">The sequence shown here is derived from an EMBL/GenBank/DDBJ whole genome shotgun (WGS) entry which is preliminary data.</text>
</comment>
<name>A0A819W164_9BILA</name>
<accession>A0A819W164</accession>
<feature type="non-terminal residue" evidence="1">
    <location>
        <position position="221"/>
    </location>
</feature>
<sequence>FHELKKILVTTIKTFFYCPHCNTTPDSLRSLSSQIFIFNSSSNAQLISYPVVPNVDDTENVANVHCSHCNHKTENIEMRTFVKPPAQVQNVFDSYLELNDIENVQHYYPATAVLIISRYSDNIVVVKKEANTYFQYTGDTYSDRISLSYNKLCDHFDTSGEILVFHQRQVVELEMPRSNKKWCAHPISHEGARKSGPGALCPRGNPPIDNDLAAFITQEYY</sequence>
<dbReference type="AlphaFoldDB" id="A0A819W164"/>
<dbReference type="EMBL" id="CAJOBB010005108">
    <property type="protein sequence ID" value="CAF4115913.1"/>
    <property type="molecule type" value="Genomic_DNA"/>
</dbReference>
<gene>
    <name evidence="1" type="ORF">KXQ929_LOCUS35352</name>
</gene>
<evidence type="ECO:0000313" key="2">
    <source>
        <dbReference type="Proteomes" id="UP000663868"/>
    </source>
</evidence>
<evidence type="ECO:0000313" key="1">
    <source>
        <dbReference type="EMBL" id="CAF4115913.1"/>
    </source>
</evidence>
<proteinExistence type="predicted"/>
<dbReference type="Proteomes" id="UP000663868">
    <property type="component" value="Unassembled WGS sequence"/>
</dbReference>